<dbReference type="EMBL" id="JABAIL010000008">
    <property type="protein sequence ID" value="NLR93935.1"/>
    <property type="molecule type" value="Genomic_DNA"/>
</dbReference>
<feature type="transmembrane region" description="Helical" evidence="1">
    <location>
        <begin position="57"/>
        <end position="74"/>
    </location>
</feature>
<keyword evidence="1" id="KW-1133">Transmembrane helix</keyword>
<dbReference type="RefSeq" id="WP_168884639.1">
    <property type="nucleotide sequence ID" value="NZ_JABAIL010000008.1"/>
</dbReference>
<feature type="transmembrane region" description="Helical" evidence="1">
    <location>
        <begin position="390"/>
        <end position="409"/>
    </location>
</feature>
<evidence type="ECO:0000256" key="1">
    <source>
        <dbReference type="SAM" id="Phobius"/>
    </source>
</evidence>
<dbReference type="Proteomes" id="UP000585050">
    <property type="component" value="Unassembled WGS sequence"/>
</dbReference>
<evidence type="ECO:0000313" key="2">
    <source>
        <dbReference type="EMBL" id="NLR93935.1"/>
    </source>
</evidence>
<feature type="transmembrane region" description="Helical" evidence="1">
    <location>
        <begin position="142"/>
        <end position="164"/>
    </location>
</feature>
<accession>A0A7X8XYD6</accession>
<reference evidence="2 3" key="1">
    <citation type="submission" date="2020-04" db="EMBL/GenBank/DDBJ databases">
        <title>Flammeovirga sp. SR4, a novel species isolated from seawater.</title>
        <authorList>
            <person name="Wang X."/>
        </authorList>
    </citation>
    <scope>NUCLEOTIDE SEQUENCE [LARGE SCALE GENOMIC DNA]</scope>
    <source>
        <strain evidence="2 3">SR4</strain>
    </source>
</reference>
<evidence type="ECO:0000313" key="3">
    <source>
        <dbReference type="Proteomes" id="UP000585050"/>
    </source>
</evidence>
<keyword evidence="1" id="KW-0472">Membrane</keyword>
<feature type="transmembrane region" description="Helical" evidence="1">
    <location>
        <begin position="176"/>
        <end position="208"/>
    </location>
</feature>
<feature type="transmembrane region" description="Helical" evidence="1">
    <location>
        <begin position="220"/>
        <end position="238"/>
    </location>
</feature>
<feature type="transmembrane region" description="Helical" evidence="1">
    <location>
        <begin position="363"/>
        <end position="384"/>
    </location>
</feature>
<name>A0A7X8XYD6_9BACT</name>
<keyword evidence="3" id="KW-1185">Reference proteome</keyword>
<gene>
    <name evidence="2" type="ORF">HGP29_22225</name>
</gene>
<dbReference type="AlphaFoldDB" id="A0A7X8XYD6"/>
<keyword evidence="1" id="KW-0812">Transmembrane</keyword>
<sequence length="415" mass="47260">MKPRFILNLLYLFTFNGILQEIGLPIVAIKYASEAITFFSLMVIISKINLDGIDLKILGAFAIYATVVTFSVVYNGSDVIDTVKYSRYTFIGILFFIAARRIDLTEDHSREIFRFLALIAVIQVVASLINSKMLLHPLERKVGTLVSTGGSLATIYVMFISPYFLSYYLFTKQKKYLYLTVSTLFIGIASGKRAVVFFYIVINLITYFRATNKKFSAQTLFFILLILFCGNFVILNVSSGVQSTGFFNIIDNYSQAIEYANTYTNNISPDNYAMGRIGSSKNIFNYSLESDDIMVQLIGFGPKVLMGNMIFHPYKILYGIVGWGNVMICVGFLGLFFYVRLYKKMHSVFNRERSKTSNPNDHFMKALQLGTSTGFIVWFVSFFFYSTTFVIFSVPLFMFMITLGYSVNIKKNHYA</sequence>
<protein>
    <submittedName>
        <fullName evidence="2">Uncharacterized protein</fullName>
    </submittedName>
</protein>
<feature type="transmembrane region" description="Helical" evidence="1">
    <location>
        <begin position="316"/>
        <end position="342"/>
    </location>
</feature>
<feature type="transmembrane region" description="Helical" evidence="1">
    <location>
        <begin position="112"/>
        <end position="130"/>
    </location>
</feature>
<organism evidence="2 3">
    <name type="scientific">Flammeovirga agarivorans</name>
    <dbReference type="NCBI Taxonomy" id="2726742"/>
    <lineage>
        <taxon>Bacteria</taxon>
        <taxon>Pseudomonadati</taxon>
        <taxon>Bacteroidota</taxon>
        <taxon>Cytophagia</taxon>
        <taxon>Cytophagales</taxon>
        <taxon>Flammeovirgaceae</taxon>
        <taxon>Flammeovirga</taxon>
    </lineage>
</organism>
<comment type="caution">
    <text evidence="2">The sequence shown here is derived from an EMBL/GenBank/DDBJ whole genome shotgun (WGS) entry which is preliminary data.</text>
</comment>
<proteinExistence type="predicted"/>